<dbReference type="EMBL" id="WNZX01000001">
    <property type="protein sequence ID" value="MUG69474.1"/>
    <property type="molecule type" value="Genomic_DNA"/>
</dbReference>
<dbReference type="Proteomes" id="UP000450917">
    <property type="component" value="Unassembled WGS sequence"/>
</dbReference>
<gene>
    <name evidence="1" type="ORF">GNP93_02165</name>
</gene>
<protein>
    <submittedName>
        <fullName evidence="1">Uncharacterized protein</fullName>
    </submittedName>
</protein>
<accession>A0A7X3CRZ7</accession>
<proteinExistence type="predicted"/>
<dbReference type="AlphaFoldDB" id="A0A7X3CRZ7"/>
<name>A0A7X3CRZ7_9BACL</name>
<organism evidence="1 2">
    <name type="scientific">Paenibacillus validus</name>
    <dbReference type="NCBI Taxonomy" id="44253"/>
    <lineage>
        <taxon>Bacteria</taxon>
        <taxon>Bacillati</taxon>
        <taxon>Bacillota</taxon>
        <taxon>Bacilli</taxon>
        <taxon>Bacillales</taxon>
        <taxon>Paenibacillaceae</taxon>
        <taxon>Paenibacillus</taxon>
    </lineage>
</organism>
<reference evidence="1 2" key="1">
    <citation type="submission" date="2019-11" db="EMBL/GenBank/DDBJ databases">
        <title>Draft genome sequences of five Paenibacillus species of dairy origin.</title>
        <authorList>
            <person name="Olajide A.M."/>
            <person name="Chen S."/>
            <person name="Lapointe G."/>
        </authorList>
    </citation>
    <scope>NUCLEOTIDE SEQUENCE [LARGE SCALE GENOMIC DNA]</scope>
    <source>
        <strain evidence="1 2">2CS3</strain>
    </source>
</reference>
<evidence type="ECO:0000313" key="2">
    <source>
        <dbReference type="Proteomes" id="UP000450917"/>
    </source>
</evidence>
<evidence type="ECO:0000313" key="1">
    <source>
        <dbReference type="EMBL" id="MUG69474.1"/>
    </source>
</evidence>
<dbReference type="RefSeq" id="WP_155613874.1">
    <property type="nucleotide sequence ID" value="NZ_WNZX01000001.1"/>
</dbReference>
<keyword evidence="2" id="KW-1185">Reference proteome</keyword>
<sequence length="495" mass="54423">MHPLCKLGLISALLLLGAGVRQQEAEASFPYPSEVALKTETQVYEAPNERAVSDLRLSPQTVYIRGVEDSRGTDGVTWYLVNTWRGDKWIRLRDEDFAGQEQLAATHIALLAETPLYDRPDSGGRTRITLSPQTVPALAIAGSFYKIDTWLGEKWIRITGDLLLDVRTEEESLALTGVTPVFDRPDADSRVVAELTPQEVAAYESAGGWYHIPTWLGPKWVNPRIALPAKADDVSRTIGLTQETKLYRYPSFESKPLGIVAPQQVKVVGQAGNWVRIQSDWLGDVWLYPVPDPSAYRAPVEGQPQRVAAEWKFRQLEIGSLGGHTYPLSPSLQLEGLTLPGADGTIEIGAMPVGEALKLGVSLTNTSKQAVTLTGPAEFELQLYRMAGERKELVWKGLLPPLPATSIPGNGSYFLADIPWNQNDLDGNQVPQGSYLLQLHAVKPVDFVEASRDEEVRRLEMSGRFVWQTFGIVIAPGGYLGTGGLQSDQGRSLTR</sequence>
<comment type="caution">
    <text evidence="1">The sequence shown here is derived from an EMBL/GenBank/DDBJ whole genome shotgun (WGS) entry which is preliminary data.</text>
</comment>